<keyword evidence="4 11" id="KW-0732">Signal</keyword>
<dbReference type="Pfam" id="PF00095">
    <property type="entry name" value="WAP"/>
    <property type="match status" value="1"/>
</dbReference>
<evidence type="ECO:0000313" key="13">
    <source>
        <dbReference type="Ensembl" id="ENSCAFP00000074846.1"/>
    </source>
</evidence>
<reference evidence="13" key="2">
    <citation type="submission" date="2025-08" db="UniProtKB">
        <authorList>
            <consortium name="Ensembl"/>
        </authorList>
    </citation>
    <scope>IDENTIFICATION</scope>
</reference>
<proteinExistence type="predicted"/>
<evidence type="ECO:0000256" key="8">
    <source>
        <dbReference type="ARBA" id="ARBA00040032"/>
    </source>
</evidence>
<evidence type="ECO:0000256" key="9">
    <source>
        <dbReference type="ARBA" id="ARBA00043261"/>
    </source>
</evidence>
<keyword evidence="5" id="KW-0677">Repeat</keyword>
<feature type="compositionally biased region" description="Gly residues" evidence="10">
    <location>
        <begin position="79"/>
        <end position="94"/>
    </location>
</feature>
<accession>A0A8P0TUJ7</accession>
<keyword evidence="6" id="KW-1015">Disulfide bond</keyword>
<feature type="chain" id="PRO_5035922600" description="WAP four-disulfide core domain protein 2" evidence="11">
    <location>
        <begin position="28"/>
        <end position="229"/>
    </location>
</feature>
<organism evidence="13 14">
    <name type="scientific">Canis lupus familiaris</name>
    <name type="common">Dog</name>
    <name type="synonym">Canis familiaris</name>
    <dbReference type="NCBI Taxonomy" id="9615"/>
    <lineage>
        <taxon>Eukaryota</taxon>
        <taxon>Metazoa</taxon>
        <taxon>Chordata</taxon>
        <taxon>Craniata</taxon>
        <taxon>Vertebrata</taxon>
        <taxon>Euteleostomi</taxon>
        <taxon>Mammalia</taxon>
        <taxon>Eutheria</taxon>
        <taxon>Laurasiatheria</taxon>
        <taxon>Carnivora</taxon>
        <taxon>Caniformia</taxon>
        <taxon>Canidae</taxon>
        <taxon>Canis</taxon>
    </lineage>
</organism>
<protein>
    <recommendedName>
        <fullName evidence="8">WAP four-disulfide core domain protein 2</fullName>
    </recommendedName>
</protein>
<keyword evidence="3" id="KW-0646">Protease inhibitor</keyword>
<feature type="domain" description="WAP" evidence="12">
    <location>
        <begin position="29"/>
        <end position="74"/>
    </location>
</feature>
<dbReference type="PANTHER" id="PTHR19441">
    <property type="entry name" value="WHEY ACDIC PROTEIN WAP"/>
    <property type="match status" value="1"/>
</dbReference>
<evidence type="ECO:0000256" key="11">
    <source>
        <dbReference type="SAM" id="SignalP"/>
    </source>
</evidence>
<dbReference type="InterPro" id="IPR050514">
    <property type="entry name" value="WAP_four-disulfide_core"/>
</dbReference>
<evidence type="ECO:0000256" key="3">
    <source>
        <dbReference type="ARBA" id="ARBA00022690"/>
    </source>
</evidence>
<dbReference type="Gene3D" id="4.10.75.10">
    <property type="entry name" value="Elafin-like"/>
    <property type="match status" value="1"/>
</dbReference>
<reference evidence="13 14" key="1">
    <citation type="journal article" date="2005" name="Nature">
        <title>Genome sequence, comparative analysis and haplotype structure of the domestic dog.</title>
        <authorList>
            <consortium name="Broad Sequencing Platform"/>
            <person name="Lindblad-Toh K."/>
            <person name="Wade C.M."/>
            <person name="Mikkelsen T.S."/>
            <person name="Karlsson E.K."/>
            <person name="Jaffe D.B."/>
            <person name="Kamal M."/>
            <person name="Clamp M."/>
            <person name="Chang J.L."/>
            <person name="Kulbokas E.J. III"/>
            <person name="Zody M.C."/>
            <person name="Mauceli E."/>
            <person name="Xie X."/>
            <person name="Breen M."/>
            <person name="Wayne R.K."/>
            <person name="Ostrander E.A."/>
            <person name="Ponting C.P."/>
            <person name="Galibert F."/>
            <person name="Smith D.R."/>
            <person name="DeJong P.J."/>
            <person name="Kirkness E."/>
            <person name="Alvarez P."/>
            <person name="Biagi T."/>
            <person name="Brockman W."/>
            <person name="Butler J."/>
            <person name="Chin C.W."/>
            <person name="Cook A."/>
            <person name="Cuff J."/>
            <person name="Daly M.J."/>
            <person name="DeCaprio D."/>
            <person name="Gnerre S."/>
            <person name="Grabherr M."/>
            <person name="Kellis M."/>
            <person name="Kleber M."/>
            <person name="Bardeleben C."/>
            <person name="Goodstadt L."/>
            <person name="Heger A."/>
            <person name="Hitte C."/>
            <person name="Kim L."/>
            <person name="Koepfli K.P."/>
            <person name="Parker H.G."/>
            <person name="Pollinger J.P."/>
            <person name="Searle S.M."/>
            <person name="Sutter N.B."/>
            <person name="Thomas R."/>
            <person name="Webber C."/>
            <person name="Baldwin J."/>
            <person name="Abebe A."/>
            <person name="Abouelleil A."/>
            <person name="Aftuck L."/>
            <person name="Ait-Zahra M."/>
            <person name="Aldredge T."/>
            <person name="Allen N."/>
            <person name="An P."/>
            <person name="Anderson S."/>
            <person name="Antoine C."/>
            <person name="Arachchi H."/>
            <person name="Aslam A."/>
            <person name="Ayotte L."/>
            <person name="Bachantsang P."/>
            <person name="Barry A."/>
            <person name="Bayul T."/>
            <person name="Benamara M."/>
            <person name="Berlin A."/>
            <person name="Bessette D."/>
            <person name="Blitshteyn B."/>
            <person name="Bloom T."/>
            <person name="Blye J."/>
            <person name="Boguslavskiy L."/>
            <person name="Bonnet C."/>
            <person name="Boukhgalter B."/>
            <person name="Brown A."/>
            <person name="Cahill P."/>
            <person name="Calixte N."/>
            <person name="Camarata J."/>
            <person name="Cheshatsang Y."/>
            <person name="Chu J."/>
            <person name="Citroen M."/>
            <person name="Collymore A."/>
            <person name="Cooke P."/>
            <person name="Dawoe T."/>
            <person name="Daza R."/>
            <person name="Decktor K."/>
            <person name="DeGray S."/>
            <person name="Dhargay N."/>
            <person name="Dooley K."/>
            <person name="Dooley K."/>
            <person name="Dorje P."/>
            <person name="Dorjee K."/>
            <person name="Dorris L."/>
            <person name="Duffey N."/>
            <person name="Dupes A."/>
            <person name="Egbiremolen O."/>
            <person name="Elong R."/>
            <person name="Falk J."/>
            <person name="Farina A."/>
            <person name="Faro S."/>
            <person name="Ferguson D."/>
            <person name="Ferreira P."/>
            <person name="Fisher S."/>
            <person name="FitzGerald M."/>
            <person name="Foley K."/>
            <person name="Foley C."/>
            <person name="Franke A."/>
            <person name="Friedrich D."/>
            <person name="Gage D."/>
            <person name="Garber M."/>
            <person name="Gearin G."/>
            <person name="Giannoukos G."/>
            <person name="Goode T."/>
            <person name="Goyette A."/>
            <person name="Graham J."/>
            <person name="Grandbois E."/>
            <person name="Gyaltsen K."/>
            <person name="Hafez N."/>
            <person name="Hagopian D."/>
            <person name="Hagos B."/>
            <person name="Hall J."/>
            <person name="Healy C."/>
            <person name="Hegarty R."/>
            <person name="Honan T."/>
            <person name="Horn A."/>
            <person name="Houde N."/>
            <person name="Hughes L."/>
            <person name="Hunnicutt L."/>
            <person name="Husby M."/>
            <person name="Jester B."/>
            <person name="Jones C."/>
            <person name="Kamat A."/>
            <person name="Kanga B."/>
            <person name="Kells C."/>
            <person name="Khazanovich D."/>
            <person name="Kieu A.C."/>
            <person name="Kisner P."/>
            <person name="Kumar M."/>
            <person name="Lance K."/>
            <person name="Landers T."/>
            <person name="Lara M."/>
            <person name="Lee W."/>
            <person name="Leger J.P."/>
            <person name="Lennon N."/>
            <person name="Leuper L."/>
            <person name="LeVine S."/>
            <person name="Liu J."/>
            <person name="Liu X."/>
            <person name="Lokyitsang Y."/>
            <person name="Lokyitsang T."/>
            <person name="Lui A."/>
            <person name="Macdonald J."/>
            <person name="Major J."/>
            <person name="Marabella R."/>
            <person name="Maru K."/>
            <person name="Matthews C."/>
            <person name="McDonough S."/>
            <person name="Mehta T."/>
            <person name="Meldrim J."/>
            <person name="Melnikov A."/>
            <person name="Meneus L."/>
            <person name="Mihalev A."/>
            <person name="Mihova T."/>
            <person name="Miller K."/>
            <person name="Mittelman R."/>
            <person name="Mlenga V."/>
            <person name="Mulrain L."/>
            <person name="Munson G."/>
            <person name="Navidi A."/>
            <person name="Naylor J."/>
            <person name="Nguyen T."/>
            <person name="Nguyen N."/>
            <person name="Nguyen C."/>
            <person name="Nguyen T."/>
            <person name="Nicol R."/>
            <person name="Norbu N."/>
            <person name="Norbu C."/>
            <person name="Novod N."/>
            <person name="Nyima T."/>
            <person name="Olandt P."/>
            <person name="O'Neill B."/>
            <person name="O'Neill K."/>
            <person name="Osman S."/>
            <person name="Oyono L."/>
            <person name="Patti C."/>
            <person name="Perrin D."/>
            <person name="Phunkhang P."/>
            <person name="Pierre F."/>
            <person name="Priest M."/>
            <person name="Rachupka A."/>
            <person name="Raghuraman S."/>
            <person name="Rameau R."/>
            <person name="Ray V."/>
            <person name="Raymond C."/>
            <person name="Rege F."/>
            <person name="Rise C."/>
            <person name="Rogers J."/>
            <person name="Rogov P."/>
            <person name="Sahalie J."/>
            <person name="Settipalli S."/>
            <person name="Sharpe T."/>
            <person name="Shea T."/>
            <person name="Sheehan M."/>
            <person name="Sherpa N."/>
            <person name="Shi J."/>
            <person name="Shih D."/>
            <person name="Sloan J."/>
            <person name="Smith C."/>
            <person name="Sparrow T."/>
            <person name="Stalker J."/>
            <person name="Stange-Thomann N."/>
            <person name="Stavropoulos S."/>
            <person name="Stone C."/>
            <person name="Stone S."/>
            <person name="Sykes S."/>
            <person name="Tchuinga P."/>
            <person name="Tenzing P."/>
            <person name="Tesfaye S."/>
            <person name="Thoulutsang D."/>
            <person name="Thoulutsang Y."/>
            <person name="Topham K."/>
            <person name="Topping I."/>
            <person name="Tsamla T."/>
            <person name="Vassiliev H."/>
            <person name="Venkataraman V."/>
            <person name="Vo A."/>
            <person name="Wangchuk T."/>
            <person name="Wangdi T."/>
            <person name="Weiand M."/>
            <person name="Wilkinson J."/>
            <person name="Wilson A."/>
            <person name="Yadav S."/>
            <person name="Yang S."/>
            <person name="Yang X."/>
            <person name="Young G."/>
            <person name="Yu Q."/>
            <person name="Zainoun J."/>
            <person name="Zembek L."/>
            <person name="Zimmer A."/>
            <person name="Lander E.S."/>
        </authorList>
    </citation>
    <scope>NUCLEOTIDE SEQUENCE [LARGE SCALE GENOMIC DNA]</scope>
    <source>
        <strain evidence="13">Boxer</strain>
    </source>
</reference>
<dbReference type="GO" id="GO:0019828">
    <property type="term" value="F:aspartic-type endopeptidase inhibitor activity"/>
    <property type="evidence" value="ECO:0007669"/>
    <property type="project" value="UniProtKB-KW"/>
</dbReference>
<feature type="compositionally biased region" description="Pro residues" evidence="10">
    <location>
        <begin position="207"/>
        <end position="217"/>
    </location>
</feature>
<evidence type="ECO:0000256" key="1">
    <source>
        <dbReference type="ARBA" id="ARBA00004613"/>
    </source>
</evidence>
<dbReference type="SMART" id="SM00217">
    <property type="entry name" value="WAP"/>
    <property type="match status" value="1"/>
</dbReference>
<evidence type="ECO:0000256" key="7">
    <source>
        <dbReference type="ARBA" id="ARBA00038536"/>
    </source>
</evidence>
<sequence>MPACRPGPLAGALLLGLLLLGLPRVPGGEVEKTGVCPQLQADLNCTQECVSDAQCADNLKCCQAGCATICHLPNGNPGASGAGRGRARWAGGGRAPRSGERGAPPPGTPVESRRMEPDPPCASSRGLGETKAALKLSQEGEGRSPHPWLDSIPWCVTGFRASTSWDRVPGGQGTRFSVSSPAGWSRSQDPGWPVGWVVRTGALSPLGVPPLRPPSPLPQLWGKDLERLA</sequence>
<dbReference type="InterPro" id="IPR008197">
    <property type="entry name" value="WAP_dom"/>
</dbReference>
<gene>
    <name evidence="13" type="primary">WFDC2</name>
</gene>
<evidence type="ECO:0000256" key="5">
    <source>
        <dbReference type="ARBA" id="ARBA00022737"/>
    </source>
</evidence>
<dbReference type="PROSITE" id="PS51390">
    <property type="entry name" value="WAP"/>
    <property type="match status" value="1"/>
</dbReference>
<comment type="subcellular location">
    <subcellularLocation>
        <location evidence="1">Secreted</location>
    </subcellularLocation>
</comment>
<evidence type="ECO:0000313" key="14">
    <source>
        <dbReference type="Proteomes" id="UP000002254"/>
    </source>
</evidence>
<dbReference type="Ensembl" id="ENSCAFT00000101969.1">
    <property type="protein sequence ID" value="ENSCAFP00000074846.1"/>
    <property type="gene ID" value="ENSCAFG00000009696.5"/>
</dbReference>
<feature type="region of interest" description="Disordered" evidence="10">
    <location>
        <begin position="79"/>
        <end position="127"/>
    </location>
</feature>
<dbReference type="Proteomes" id="UP000002254">
    <property type="component" value="Chromosome 24"/>
</dbReference>
<evidence type="ECO:0000256" key="6">
    <source>
        <dbReference type="ARBA" id="ARBA00023157"/>
    </source>
</evidence>
<dbReference type="AlphaFoldDB" id="A0A8P0TUJ7"/>
<comment type="subunit">
    <text evidence="7">Homotrimer; disulfide-linked.</text>
</comment>
<feature type="region of interest" description="Disordered" evidence="10">
    <location>
        <begin position="207"/>
        <end position="229"/>
    </location>
</feature>
<feature type="region of interest" description="Disordered" evidence="10">
    <location>
        <begin position="166"/>
        <end position="190"/>
    </location>
</feature>
<evidence type="ECO:0000256" key="4">
    <source>
        <dbReference type="ARBA" id="ARBA00022729"/>
    </source>
</evidence>
<feature type="signal peptide" evidence="11">
    <location>
        <begin position="1"/>
        <end position="27"/>
    </location>
</feature>
<dbReference type="SUPFAM" id="SSF57256">
    <property type="entry name" value="Elafin-like"/>
    <property type="match status" value="1"/>
</dbReference>
<feature type="compositionally biased region" description="Polar residues" evidence="10">
    <location>
        <begin position="174"/>
        <end position="188"/>
    </location>
</feature>
<dbReference type="PANTHER" id="PTHR19441:SF34">
    <property type="entry name" value="WAP FOUR-DISULFIDE CORE DOMAIN PROTEIN 2"/>
    <property type="match status" value="1"/>
</dbReference>
<dbReference type="InterPro" id="IPR036645">
    <property type="entry name" value="Elafin-like_sf"/>
</dbReference>
<keyword evidence="9" id="KW-0062">Aspartic protease inhibitor</keyword>
<evidence type="ECO:0000256" key="10">
    <source>
        <dbReference type="SAM" id="MobiDB-lite"/>
    </source>
</evidence>
<evidence type="ECO:0000259" key="12">
    <source>
        <dbReference type="PROSITE" id="PS51390"/>
    </source>
</evidence>
<evidence type="ECO:0000256" key="2">
    <source>
        <dbReference type="ARBA" id="ARBA00022525"/>
    </source>
</evidence>
<dbReference type="GO" id="GO:0005576">
    <property type="term" value="C:extracellular region"/>
    <property type="evidence" value="ECO:0007669"/>
    <property type="project" value="UniProtKB-SubCell"/>
</dbReference>
<dbReference type="PRINTS" id="PR00003">
    <property type="entry name" value="4DISULPHCORE"/>
</dbReference>
<name>A0A8P0TUJ7_CANLF</name>
<keyword evidence="2" id="KW-0964">Secreted</keyword>